<name>K7FQ76_PELSI</name>
<sequence length="467" mass="52944">MRLLGNHRREAIISLPGLTLFFVHLPIHTLESAQFTVTGPDQPIIAIVGEDVVLSCHLSPTMSAEDMEVRWYRSDFSSPVHLYRYGKDQYEQQMPEYTGRTDFLRDGIRDGRVALMLRKVTPTDEGQYRCYFQSTAFYGDAILELQVVALGSAPLISVEDYQDGGIRVVCRSAGWYPKPQVFWQDLTGRRVPSLSETKSGRHYGLFEIEASVIVKETSNISCSIRDALLKQEKKSTINIAEPIFPKLSPWITIPCTILVIEFFVICSLLYYFKTKEKRDEEGRWRNWLRKAEQLSLDPHTANPFLLISPDGKRVRLEVKGKDQEEPGYSEGFSYSPCVLACQGFTQGRHYWGVEVGSKGGWAVGVAKQSVRTKEGVVSLKPEDGVWVIERQWWGQFWALSNPVTPLSLSKKPEKIRISLDYDMGLVEFFDADDVIPLYTFAPASFEGETIFPFFRVGGAGAHLRLCP</sequence>
<evidence type="ECO:0000259" key="11">
    <source>
        <dbReference type="PROSITE" id="PS50188"/>
    </source>
</evidence>
<dbReference type="eggNOG" id="ENOG502THCE">
    <property type="taxonomic scope" value="Eukaryota"/>
</dbReference>
<evidence type="ECO:0000313" key="14">
    <source>
        <dbReference type="Proteomes" id="UP000007267"/>
    </source>
</evidence>
<dbReference type="RefSeq" id="XP_006121677.1">
    <property type="nucleotide sequence ID" value="XM_006121615.3"/>
</dbReference>
<evidence type="ECO:0000256" key="3">
    <source>
        <dbReference type="ARBA" id="ARBA00022692"/>
    </source>
</evidence>
<dbReference type="CDD" id="cd05713">
    <property type="entry name" value="IgV_MOG_like"/>
    <property type="match status" value="1"/>
</dbReference>
<dbReference type="InterPro" id="IPR053896">
    <property type="entry name" value="BTN3A2-like_Ig-C"/>
</dbReference>
<dbReference type="GO" id="GO:0009897">
    <property type="term" value="C:external side of plasma membrane"/>
    <property type="evidence" value="ECO:0007669"/>
    <property type="project" value="TreeGrafter"/>
</dbReference>
<evidence type="ECO:0000256" key="9">
    <source>
        <dbReference type="ARBA" id="ARBA00023319"/>
    </source>
</evidence>
<accession>K7FQ76</accession>
<dbReference type="InterPro" id="IPR003877">
    <property type="entry name" value="SPRY_dom"/>
</dbReference>
<evidence type="ECO:0000313" key="13">
    <source>
        <dbReference type="Ensembl" id="ENSPSIP00000010186.1"/>
    </source>
</evidence>
<dbReference type="GeneTree" id="ENSGT01120000271914"/>
<dbReference type="InterPro" id="IPR013106">
    <property type="entry name" value="Ig_V-set"/>
</dbReference>
<dbReference type="InterPro" id="IPR036179">
    <property type="entry name" value="Ig-like_dom_sf"/>
</dbReference>
<dbReference type="PANTHER" id="PTHR24100:SF149">
    <property type="entry name" value="BG-LIKE ANTIGEN 1-RELATED"/>
    <property type="match status" value="1"/>
</dbReference>
<dbReference type="SMART" id="SM00589">
    <property type="entry name" value="PRY"/>
    <property type="match status" value="1"/>
</dbReference>
<dbReference type="Pfam" id="PF13765">
    <property type="entry name" value="PRY"/>
    <property type="match status" value="1"/>
</dbReference>
<keyword evidence="3 10" id="KW-0812">Transmembrane</keyword>
<evidence type="ECO:0000256" key="10">
    <source>
        <dbReference type="SAM" id="Phobius"/>
    </source>
</evidence>
<dbReference type="Pfam" id="PF22705">
    <property type="entry name" value="C2-set_3"/>
    <property type="match status" value="1"/>
</dbReference>
<dbReference type="FunFam" id="2.60.40.10:FF:000208">
    <property type="entry name" value="Butyrophilin subfamily 1 member A1"/>
    <property type="match status" value="1"/>
</dbReference>
<dbReference type="GO" id="GO:0001817">
    <property type="term" value="P:regulation of cytokine production"/>
    <property type="evidence" value="ECO:0007669"/>
    <property type="project" value="TreeGrafter"/>
</dbReference>
<organism evidence="13 14">
    <name type="scientific">Pelodiscus sinensis</name>
    <name type="common">Chinese softshell turtle</name>
    <name type="synonym">Trionyx sinensis</name>
    <dbReference type="NCBI Taxonomy" id="13735"/>
    <lineage>
        <taxon>Eukaryota</taxon>
        <taxon>Metazoa</taxon>
        <taxon>Chordata</taxon>
        <taxon>Craniata</taxon>
        <taxon>Vertebrata</taxon>
        <taxon>Euteleostomi</taxon>
        <taxon>Archelosauria</taxon>
        <taxon>Testudinata</taxon>
        <taxon>Testudines</taxon>
        <taxon>Cryptodira</taxon>
        <taxon>Trionychia</taxon>
        <taxon>Trionychidae</taxon>
        <taxon>Pelodiscus</taxon>
    </lineage>
</organism>
<reference evidence="13" key="4">
    <citation type="submission" date="2025-09" db="UniProtKB">
        <authorList>
            <consortium name="Ensembl"/>
        </authorList>
    </citation>
    <scope>IDENTIFICATION</scope>
</reference>
<dbReference type="InterPro" id="IPR050504">
    <property type="entry name" value="IgSF_BTN/MOG"/>
</dbReference>
<evidence type="ECO:0000256" key="5">
    <source>
        <dbReference type="ARBA" id="ARBA00022989"/>
    </source>
</evidence>
<dbReference type="InterPro" id="IPR006574">
    <property type="entry name" value="PRY"/>
</dbReference>
<evidence type="ECO:0000256" key="6">
    <source>
        <dbReference type="ARBA" id="ARBA00023136"/>
    </source>
</evidence>
<dbReference type="OMA" id="ERQWWGQ"/>
<keyword evidence="6 10" id="KW-0472">Membrane</keyword>
<protein>
    <submittedName>
        <fullName evidence="13">Butyrophilin subfamily 3 member A3-like</fullName>
    </submittedName>
</protein>
<dbReference type="Pfam" id="PF07686">
    <property type="entry name" value="V-set"/>
    <property type="match status" value="1"/>
</dbReference>
<dbReference type="PANTHER" id="PTHR24100">
    <property type="entry name" value="BUTYROPHILIN"/>
    <property type="match status" value="1"/>
</dbReference>
<dbReference type="EMBL" id="AGCU01075576">
    <property type="status" value="NOT_ANNOTATED_CDS"/>
    <property type="molecule type" value="Genomic_DNA"/>
</dbReference>
<evidence type="ECO:0000256" key="8">
    <source>
        <dbReference type="ARBA" id="ARBA00023180"/>
    </source>
</evidence>
<keyword evidence="9" id="KW-0393">Immunoglobulin domain</keyword>
<dbReference type="AlphaFoldDB" id="K7FQ76"/>
<dbReference type="PRINTS" id="PR01407">
    <property type="entry name" value="BUTYPHLNCDUF"/>
</dbReference>
<keyword evidence="8" id="KW-0325">Glycoprotein</keyword>
<keyword evidence="7" id="KW-1015">Disulfide bond</keyword>
<keyword evidence="5 10" id="KW-1133">Transmembrane helix</keyword>
<dbReference type="Pfam" id="PF00622">
    <property type="entry name" value="SPRY"/>
    <property type="match status" value="1"/>
</dbReference>
<dbReference type="SUPFAM" id="SSF48726">
    <property type="entry name" value="Immunoglobulin"/>
    <property type="match status" value="1"/>
</dbReference>
<reference evidence="14" key="1">
    <citation type="submission" date="2011-10" db="EMBL/GenBank/DDBJ databases">
        <authorList>
            <consortium name="Soft-shell Turtle Genome Consortium"/>
        </authorList>
    </citation>
    <scope>NUCLEOTIDE SEQUENCE [LARGE SCALE GENOMIC DNA]</scope>
    <source>
        <strain evidence="14">Daiwa-1</strain>
    </source>
</reference>
<comment type="similarity">
    <text evidence="2">Belongs to the immunoglobulin superfamily. BTN/MOG family.</text>
</comment>
<dbReference type="SUPFAM" id="SSF49899">
    <property type="entry name" value="Concanavalin A-like lectins/glucanases"/>
    <property type="match status" value="1"/>
</dbReference>
<feature type="domain" description="Ig-like" evidence="12">
    <location>
        <begin position="26"/>
        <end position="130"/>
    </location>
</feature>
<dbReference type="FunFam" id="2.60.120.920:FF:000004">
    <property type="entry name" value="Butyrophilin subfamily 1 member A1"/>
    <property type="match status" value="1"/>
</dbReference>
<dbReference type="SMART" id="SM00409">
    <property type="entry name" value="IG"/>
    <property type="match status" value="1"/>
</dbReference>
<dbReference type="InterPro" id="IPR001870">
    <property type="entry name" value="B30.2/SPRY"/>
</dbReference>
<evidence type="ECO:0000256" key="2">
    <source>
        <dbReference type="ARBA" id="ARBA00007591"/>
    </source>
</evidence>
<dbReference type="InterPro" id="IPR007110">
    <property type="entry name" value="Ig-like_dom"/>
</dbReference>
<evidence type="ECO:0000256" key="4">
    <source>
        <dbReference type="ARBA" id="ARBA00022729"/>
    </source>
</evidence>
<comment type="subcellular location">
    <subcellularLocation>
        <location evidence="1">Membrane</location>
        <topology evidence="1">Single-pass type I membrane protein</topology>
    </subcellularLocation>
</comment>
<dbReference type="HOGENOM" id="CLU_013137_22_2_1"/>
<dbReference type="SMART" id="SM00449">
    <property type="entry name" value="SPRY"/>
    <property type="match status" value="1"/>
</dbReference>
<dbReference type="SMART" id="SM00406">
    <property type="entry name" value="IGv"/>
    <property type="match status" value="1"/>
</dbReference>
<keyword evidence="4" id="KW-0732">Signal</keyword>
<evidence type="ECO:0000259" key="12">
    <source>
        <dbReference type="PROSITE" id="PS50835"/>
    </source>
</evidence>
<proteinExistence type="inferred from homology"/>
<dbReference type="PROSITE" id="PS50835">
    <property type="entry name" value="IG_LIKE"/>
    <property type="match status" value="2"/>
</dbReference>
<dbReference type="CDD" id="cd12888">
    <property type="entry name" value="SPRY_PRY_TRIM7_like"/>
    <property type="match status" value="1"/>
</dbReference>
<dbReference type="Gene3D" id="2.60.120.920">
    <property type="match status" value="1"/>
</dbReference>
<dbReference type="GO" id="GO:0050852">
    <property type="term" value="P:T cell receptor signaling pathway"/>
    <property type="evidence" value="ECO:0007669"/>
    <property type="project" value="TreeGrafter"/>
</dbReference>
<evidence type="ECO:0000256" key="1">
    <source>
        <dbReference type="ARBA" id="ARBA00004479"/>
    </source>
</evidence>
<dbReference type="InterPro" id="IPR043136">
    <property type="entry name" value="B30.2/SPRY_sf"/>
</dbReference>
<dbReference type="Ensembl" id="ENSPSIT00000010238.1">
    <property type="protein sequence ID" value="ENSPSIP00000010186.1"/>
    <property type="gene ID" value="ENSPSIG00000009249.1"/>
</dbReference>
<dbReference type="PROSITE" id="PS50188">
    <property type="entry name" value="B302_SPRY"/>
    <property type="match status" value="1"/>
</dbReference>
<dbReference type="InterPro" id="IPR013320">
    <property type="entry name" value="ConA-like_dom_sf"/>
</dbReference>
<dbReference type="GO" id="GO:0005102">
    <property type="term" value="F:signaling receptor binding"/>
    <property type="evidence" value="ECO:0007669"/>
    <property type="project" value="TreeGrafter"/>
</dbReference>
<feature type="transmembrane region" description="Helical" evidence="10">
    <location>
        <begin position="250"/>
        <end position="272"/>
    </location>
</feature>
<reference evidence="13" key="3">
    <citation type="submission" date="2025-08" db="UniProtKB">
        <authorList>
            <consortium name="Ensembl"/>
        </authorList>
    </citation>
    <scope>IDENTIFICATION</scope>
</reference>
<dbReference type="OrthoDB" id="9986391at2759"/>
<dbReference type="InterPro" id="IPR013783">
    <property type="entry name" value="Ig-like_fold"/>
</dbReference>
<reference evidence="14" key="2">
    <citation type="journal article" date="2013" name="Nat. Genet.">
        <title>The draft genomes of soft-shell turtle and green sea turtle yield insights into the development and evolution of the turtle-specific body plan.</title>
        <authorList>
            <person name="Wang Z."/>
            <person name="Pascual-Anaya J."/>
            <person name="Zadissa A."/>
            <person name="Li W."/>
            <person name="Niimura Y."/>
            <person name="Huang Z."/>
            <person name="Li C."/>
            <person name="White S."/>
            <person name="Xiong Z."/>
            <person name="Fang D."/>
            <person name="Wang B."/>
            <person name="Ming Y."/>
            <person name="Chen Y."/>
            <person name="Zheng Y."/>
            <person name="Kuraku S."/>
            <person name="Pignatelli M."/>
            <person name="Herrero J."/>
            <person name="Beal K."/>
            <person name="Nozawa M."/>
            <person name="Li Q."/>
            <person name="Wang J."/>
            <person name="Zhang H."/>
            <person name="Yu L."/>
            <person name="Shigenobu S."/>
            <person name="Wang J."/>
            <person name="Liu J."/>
            <person name="Flicek P."/>
            <person name="Searle S."/>
            <person name="Wang J."/>
            <person name="Kuratani S."/>
            <person name="Yin Y."/>
            <person name="Aken B."/>
            <person name="Zhang G."/>
            <person name="Irie N."/>
        </authorList>
    </citation>
    <scope>NUCLEOTIDE SEQUENCE [LARGE SCALE GENOMIC DNA]</scope>
    <source>
        <strain evidence="14">Daiwa-1</strain>
    </source>
</reference>
<dbReference type="FunFam" id="2.60.40.10:FF:000088">
    <property type="entry name" value="Butyrophilin subfamily 1 member A1"/>
    <property type="match status" value="1"/>
</dbReference>
<feature type="domain" description="B30.2/SPRY" evidence="11">
    <location>
        <begin position="274"/>
        <end position="467"/>
    </location>
</feature>
<dbReference type="Proteomes" id="UP000007267">
    <property type="component" value="Unassembled WGS sequence"/>
</dbReference>
<feature type="domain" description="Ig-like" evidence="12">
    <location>
        <begin position="154"/>
        <end position="238"/>
    </location>
</feature>
<dbReference type="KEGG" id="pss:102451582"/>
<dbReference type="InterPro" id="IPR003879">
    <property type="entry name" value="Butyrophylin_SPRY"/>
</dbReference>
<keyword evidence="14" id="KW-1185">Reference proteome</keyword>
<dbReference type="Gene3D" id="2.60.40.10">
    <property type="entry name" value="Immunoglobulins"/>
    <property type="match status" value="2"/>
</dbReference>
<dbReference type="InterPro" id="IPR003599">
    <property type="entry name" value="Ig_sub"/>
</dbReference>
<evidence type="ECO:0000256" key="7">
    <source>
        <dbReference type="ARBA" id="ARBA00023157"/>
    </source>
</evidence>